<proteinExistence type="predicted"/>
<evidence type="ECO:0000313" key="1">
    <source>
        <dbReference type="EMBL" id="AQT06427.1"/>
    </source>
</evidence>
<name>A0A1U9LJ43_9PROT</name>
<dbReference type="AlphaFoldDB" id="A0A1U9LJ43"/>
<sequence>MLIYSKESESWEVAFERHVKDLRIIKKPGPAGLYFLKADDVVWEWSGGPAYYPVISSLGEPFSTLKNRAPNRISERFSEILHSGEWLKYHPYSGKSVYKISASKVPANPATSIWFAYAYAPGECGDTGCPSALFQDTADGPTALWLGASDGEGATAAEAASGGWRDILVTTRQGYKGLKYGGGRYKESYTSYQSSYTPSP</sequence>
<keyword evidence="1" id="KW-0614">Plasmid</keyword>
<geneLocation type="plasmid" evidence="2">
    <name>pac1084_1</name>
</geneLocation>
<gene>
    <name evidence="1" type="ORF">A0U91_15550</name>
</gene>
<evidence type="ECO:0000313" key="2">
    <source>
        <dbReference type="Proteomes" id="UP000189055"/>
    </source>
</evidence>
<dbReference type="KEGG" id="aper:A0U91_15550"/>
<organism evidence="1 2">
    <name type="scientific">Acetobacter persici</name>
    <dbReference type="NCBI Taxonomy" id="1076596"/>
    <lineage>
        <taxon>Bacteria</taxon>
        <taxon>Pseudomonadati</taxon>
        <taxon>Pseudomonadota</taxon>
        <taxon>Alphaproteobacteria</taxon>
        <taxon>Acetobacterales</taxon>
        <taxon>Acetobacteraceae</taxon>
        <taxon>Acetobacter</taxon>
    </lineage>
</organism>
<accession>A0A1U9LJ43</accession>
<dbReference type="Proteomes" id="UP000189055">
    <property type="component" value="Plasmid pAC1084_1"/>
</dbReference>
<dbReference type="EMBL" id="CP014688">
    <property type="protein sequence ID" value="AQT06427.1"/>
    <property type="molecule type" value="Genomic_DNA"/>
</dbReference>
<reference evidence="1 2" key="1">
    <citation type="submission" date="2016-03" db="EMBL/GenBank/DDBJ databases">
        <title>Acetic acid bacteria sequencing.</title>
        <authorList>
            <person name="Brandt J."/>
            <person name="Jakob F."/>
            <person name="Vogel R.F."/>
        </authorList>
    </citation>
    <scope>NUCLEOTIDE SEQUENCE [LARGE SCALE GENOMIC DNA]</scope>
    <source>
        <strain evidence="1 2">TMW2.1084</strain>
        <plasmid evidence="2">pac1084_1</plasmid>
    </source>
</reference>
<protein>
    <submittedName>
        <fullName evidence="1">Uncharacterized protein</fullName>
    </submittedName>
</protein>